<dbReference type="CDD" id="cd11717">
    <property type="entry name" value="THUMP_THUMPD1_like"/>
    <property type="match status" value="1"/>
</dbReference>
<evidence type="ECO:0000256" key="2">
    <source>
        <dbReference type="SAM" id="MobiDB-lite"/>
    </source>
</evidence>
<dbReference type="Pfam" id="PF02926">
    <property type="entry name" value="THUMP"/>
    <property type="match status" value="1"/>
</dbReference>
<dbReference type="EMBL" id="OU895878">
    <property type="protein sequence ID" value="CAG9805669.1"/>
    <property type="molecule type" value="Genomic_DNA"/>
</dbReference>
<name>A0A9N9RZZ1_9DIPT</name>
<evidence type="ECO:0000313" key="4">
    <source>
        <dbReference type="EMBL" id="CAG9805669.1"/>
    </source>
</evidence>
<dbReference type="InterPro" id="IPR004114">
    <property type="entry name" value="THUMP_dom"/>
</dbReference>
<evidence type="ECO:0000259" key="3">
    <source>
        <dbReference type="SMART" id="SM00981"/>
    </source>
</evidence>
<dbReference type="PANTHER" id="PTHR13452">
    <property type="entry name" value="THUMP DOMAIN CONTAINING PROTEIN 1-RELATED"/>
    <property type="match status" value="1"/>
</dbReference>
<proteinExistence type="inferred from homology"/>
<dbReference type="SMART" id="SM00981">
    <property type="entry name" value="THUMP"/>
    <property type="match status" value="1"/>
</dbReference>
<dbReference type="GO" id="GO:0006400">
    <property type="term" value="P:tRNA modification"/>
    <property type="evidence" value="ECO:0007669"/>
    <property type="project" value="InterPro"/>
</dbReference>
<evidence type="ECO:0000313" key="5">
    <source>
        <dbReference type="Proteomes" id="UP001153620"/>
    </source>
</evidence>
<dbReference type="InterPro" id="IPR040183">
    <property type="entry name" value="THUMPD1-like"/>
</dbReference>
<sequence>MASPAKKPKFNSKAKNYFIKQNQQSKKSYLKAGDQGYLVTFNYKANESVREVYRLLNEYYKEYYGSKQEVEVKIVDPDDDDIEDQLSKAIDDTKQESAKKAMLFQSVDTGANGVVFIKSHIDEFYELGERIIRDLFTTQQKKTKFTNRMMPILRTCRAKMDDIINTSGELFDQHFLKEPSTFAINFNKRLNNDIQRDDVIKELAALVSQKNMLNKVNLKEPKKTILVEVIKGLCCITVVTDYILLKKYNLNELTSKPDSVKVEQAEKEPEENVQDPEDEIKEEN</sequence>
<reference evidence="4" key="2">
    <citation type="submission" date="2022-10" db="EMBL/GenBank/DDBJ databases">
        <authorList>
            <consortium name="ENA_rothamsted_submissions"/>
            <consortium name="culmorum"/>
            <person name="King R."/>
        </authorList>
    </citation>
    <scope>NUCLEOTIDE SEQUENCE</scope>
</reference>
<dbReference type="Gene3D" id="3.30.2300.10">
    <property type="entry name" value="THUMP superfamily"/>
    <property type="match status" value="1"/>
</dbReference>
<dbReference type="OrthoDB" id="367221at2759"/>
<dbReference type="AlphaFoldDB" id="A0A9N9RZZ1"/>
<organism evidence="4 5">
    <name type="scientific">Chironomus riparius</name>
    <dbReference type="NCBI Taxonomy" id="315576"/>
    <lineage>
        <taxon>Eukaryota</taxon>
        <taxon>Metazoa</taxon>
        <taxon>Ecdysozoa</taxon>
        <taxon>Arthropoda</taxon>
        <taxon>Hexapoda</taxon>
        <taxon>Insecta</taxon>
        <taxon>Pterygota</taxon>
        <taxon>Neoptera</taxon>
        <taxon>Endopterygota</taxon>
        <taxon>Diptera</taxon>
        <taxon>Nematocera</taxon>
        <taxon>Chironomoidea</taxon>
        <taxon>Chironomidae</taxon>
        <taxon>Chironominae</taxon>
        <taxon>Chironomus</taxon>
    </lineage>
</organism>
<dbReference type="GO" id="GO:0003723">
    <property type="term" value="F:RNA binding"/>
    <property type="evidence" value="ECO:0007669"/>
    <property type="project" value="InterPro"/>
</dbReference>
<accession>A0A9N9RZZ1</accession>
<keyword evidence="5" id="KW-1185">Reference proteome</keyword>
<dbReference type="PANTHER" id="PTHR13452:SF10">
    <property type="entry name" value="THUMP DOMAIN-CONTAINING PROTEIN 1"/>
    <property type="match status" value="1"/>
</dbReference>
<dbReference type="Proteomes" id="UP001153620">
    <property type="component" value="Chromosome 2"/>
</dbReference>
<feature type="compositionally biased region" description="Acidic residues" evidence="2">
    <location>
        <begin position="268"/>
        <end position="284"/>
    </location>
</feature>
<dbReference type="SUPFAM" id="SSF143437">
    <property type="entry name" value="THUMP domain-like"/>
    <property type="match status" value="1"/>
</dbReference>
<protein>
    <recommendedName>
        <fullName evidence="3">THUMP domain-containing protein</fullName>
    </recommendedName>
</protein>
<reference evidence="4" key="1">
    <citation type="submission" date="2022-01" db="EMBL/GenBank/DDBJ databases">
        <authorList>
            <person name="King R."/>
        </authorList>
    </citation>
    <scope>NUCLEOTIDE SEQUENCE</scope>
</reference>
<feature type="region of interest" description="Disordered" evidence="2">
    <location>
        <begin position="258"/>
        <end position="284"/>
    </location>
</feature>
<dbReference type="FunFam" id="3.30.2300.10:FF:000001">
    <property type="entry name" value="THUMP domain-containing protein 1"/>
    <property type="match status" value="1"/>
</dbReference>
<comment type="similarity">
    <text evidence="1">Belongs to the THUMPD1 family.</text>
</comment>
<evidence type="ECO:0000256" key="1">
    <source>
        <dbReference type="ARBA" id="ARBA00060731"/>
    </source>
</evidence>
<feature type="compositionally biased region" description="Basic and acidic residues" evidence="2">
    <location>
        <begin position="258"/>
        <end position="267"/>
    </location>
</feature>
<feature type="domain" description="THUMP" evidence="3">
    <location>
        <begin position="148"/>
        <end position="240"/>
    </location>
</feature>
<gene>
    <name evidence="4" type="ORF">CHIRRI_LOCUS8538</name>
</gene>